<dbReference type="GO" id="GO:0016620">
    <property type="term" value="F:oxidoreductase activity, acting on the aldehyde or oxo group of donors, NAD or NADP as acceptor"/>
    <property type="evidence" value="ECO:0007669"/>
    <property type="project" value="InterPro"/>
</dbReference>
<reference evidence="6" key="1">
    <citation type="submission" date="2020-10" db="EMBL/GenBank/DDBJ databases">
        <title>Unveiling of a novel bifunctional photoreceptor, Dualchrome1, isolated from a cosmopolitan green alga.</title>
        <authorList>
            <person name="Suzuki S."/>
            <person name="Kawachi M."/>
        </authorList>
    </citation>
    <scope>NUCLEOTIDE SEQUENCE</scope>
    <source>
        <strain evidence="6">NIES 2893</strain>
    </source>
</reference>
<evidence type="ECO:0000313" key="7">
    <source>
        <dbReference type="Proteomes" id="UP000660262"/>
    </source>
</evidence>
<accession>A0A830HLI0</accession>
<dbReference type="PROSITE" id="PS00687">
    <property type="entry name" value="ALDEHYDE_DEHYDR_GLU"/>
    <property type="match status" value="1"/>
</dbReference>
<evidence type="ECO:0000256" key="2">
    <source>
        <dbReference type="ARBA" id="ARBA00023002"/>
    </source>
</evidence>
<comment type="caution">
    <text evidence="6">The sequence shown here is derived from an EMBL/GenBank/DDBJ whole genome shotgun (WGS) entry which is preliminary data.</text>
</comment>
<dbReference type="InterPro" id="IPR029510">
    <property type="entry name" value="Ald_DH_CS_GLU"/>
</dbReference>
<sequence>MSVLSCSCARSTPRHLPFIIKRNHRRTSSTTTTMATTDMVASSTTAPRLFIRNQPVETETFDSIDPATGKAWIQVPACTKAMAEDAVSSAKDAQEAWAATPLLDRIAMLELAADRIEAIADKLADALVHDQGKPLQMAQGEIKFTSKGINRLSARTIPEETVESDFMIEKLQHRPLGVVCCIAPWNFPAIISALKWSRALFYGNTVIVKPSPETPVVDLMIAEALAGDGTWQPPSNNEKGSVFPSGVFTVLTAPDGGTDFNLGAFLSLHPSIRGVSFTGSTSTGKSILASSSTDVKRVTLEMGGNDAAIIRPDVDVKETAKQIFNESMVNTGQVCIAIKRVYCHESIYYDFVQALVEQAEEAASTVGSGFDEGVKYGPINNARQLERVKELIEDAVAQGATVVAGGGSPPGTTAGTDGFFFAPTILTGVHEGMRIVDEEQFGPVLPVMPYNTDEEAISRANHGEYGLGASVWTKDMEAANMIANRLDAGSVWENCHGNLGSGQLPFGGRKASGLGREHGETADLACYTESVVVRAMK</sequence>
<dbReference type="InterPro" id="IPR016163">
    <property type="entry name" value="Ald_DH_C"/>
</dbReference>
<dbReference type="Proteomes" id="UP000660262">
    <property type="component" value="Unassembled WGS sequence"/>
</dbReference>
<dbReference type="InterPro" id="IPR016161">
    <property type="entry name" value="Ald_DH/histidinol_DH"/>
</dbReference>
<dbReference type="PANTHER" id="PTHR11699">
    <property type="entry name" value="ALDEHYDE DEHYDROGENASE-RELATED"/>
    <property type="match status" value="1"/>
</dbReference>
<dbReference type="InterPro" id="IPR015590">
    <property type="entry name" value="Aldehyde_DH_dom"/>
</dbReference>
<dbReference type="FunFam" id="3.40.309.10:FF:000009">
    <property type="entry name" value="Aldehyde dehydrogenase A"/>
    <property type="match status" value="1"/>
</dbReference>
<evidence type="ECO:0000256" key="4">
    <source>
        <dbReference type="RuleBase" id="RU003345"/>
    </source>
</evidence>
<gene>
    <name evidence="6" type="ORF">PPROV_000622700</name>
</gene>
<evidence type="ECO:0000256" key="1">
    <source>
        <dbReference type="ARBA" id="ARBA00009986"/>
    </source>
</evidence>
<evidence type="ECO:0000259" key="5">
    <source>
        <dbReference type="Pfam" id="PF00171"/>
    </source>
</evidence>
<keyword evidence="2 4" id="KW-0560">Oxidoreductase</keyword>
<dbReference type="OrthoDB" id="310895at2759"/>
<comment type="similarity">
    <text evidence="1 4">Belongs to the aldehyde dehydrogenase family.</text>
</comment>
<dbReference type="EMBL" id="BNJQ01000017">
    <property type="protein sequence ID" value="GHP07485.1"/>
    <property type="molecule type" value="Genomic_DNA"/>
</dbReference>
<dbReference type="InterPro" id="IPR016162">
    <property type="entry name" value="Ald_DH_N"/>
</dbReference>
<dbReference type="SUPFAM" id="SSF53720">
    <property type="entry name" value="ALDH-like"/>
    <property type="match status" value="1"/>
</dbReference>
<evidence type="ECO:0000313" key="6">
    <source>
        <dbReference type="EMBL" id="GHP07485.1"/>
    </source>
</evidence>
<dbReference type="Gene3D" id="3.40.309.10">
    <property type="entry name" value="Aldehyde Dehydrogenase, Chain A, domain 2"/>
    <property type="match status" value="1"/>
</dbReference>
<evidence type="ECO:0000256" key="3">
    <source>
        <dbReference type="PROSITE-ProRule" id="PRU10007"/>
    </source>
</evidence>
<dbReference type="Gene3D" id="3.40.605.10">
    <property type="entry name" value="Aldehyde Dehydrogenase, Chain A, domain 1"/>
    <property type="match status" value="1"/>
</dbReference>
<dbReference type="Pfam" id="PF00171">
    <property type="entry name" value="Aldedh"/>
    <property type="match status" value="1"/>
</dbReference>
<feature type="active site" evidence="3">
    <location>
        <position position="301"/>
    </location>
</feature>
<name>A0A830HLI0_9CHLO</name>
<proteinExistence type="inferred from homology"/>
<organism evidence="6 7">
    <name type="scientific">Pycnococcus provasolii</name>
    <dbReference type="NCBI Taxonomy" id="41880"/>
    <lineage>
        <taxon>Eukaryota</taxon>
        <taxon>Viridiplantae</taxon>
        <taxon>Chlorophyta</taxon>
        <taxon>Pseudoscourfieldiophyceae</taxon>
        <taxon>Pseudoscourfieldiales</taxon>
        <taxon>Pycnococcaceae</taxon>
        <taxon>Pycnococcus</taxon>
    </lineage>
</organism>
<dbReference type="AlphaFoldDB" id="A0A830HLI0"/>
<feature type="domain" description="Aldehyde dehydrogenase" evidence="5">
    <location>
        <begin position="57"/>
        <end position="530"/>
    </location>
</feature>
<protein>
    <recommendedName>
        <fullName evidence="5">Aldehyde dehydrogenase domain-containing protein</fullName>
    </recommendedName>
</protein>
<keyword evidence="7" id="KW-1185">Reference proteome</keyword>